<accession>A0ABU3NYK8</accession>
<dbReference type="Proteomes" id="UP001254848">
    <property type="component" value="Unassembled WGS sequence"/>
</dbReference>
<dbReference type="EMBL" id="JAUOZS010000001">
    <property type="protein sequence ID" value="MDT8901882.1"/>
    <property type="molecule type" value="Genomic_DNA"/>
</dbReference>
<feature type="transmembrane region" description="Helical" evidence="1">
    <location>
        <begin position="37"/>
        <end position="56"/>
    </location>
</feature>
<comment type="caution">
    <text evidence="2">The sequence shown here is derived from an EMBL/GenBank/DDBJ whole genome shotgun (WGS) entry which is preliminary data.</text>
</comment>
<keyword evidence="3" id="KW-1185">Reference proteome</keyword>
<evidence type="ECO:0000313" key="2">
    <source>
        <dbReference type="EMBL" id="MDT8901882.1"/>
    </source>
</evidence>
<keyword evidence="1" id="KW-1133">Transmembrane helix</keyword>
<gene>
    <name evidence="2" type="ORF">Q4T40_11545</name>
</gene>
<keyword evidence="1" id="KW-0472">Membrane</keyword>
<evidence type="ECO:0000256" key="1">
    <source>
        <dbReference type="SAM" id="Phobius"/>
    </source>
</evidence>
<organism evidence="2 3">
    <name type="scientific">Anaeroselena agilis</name>
    <dbReference type="NCBI Taxonomy" id="3063788"/>
    <lineage>
        <taxon>Bacteria</taxon>
        <taxon>Bacillati</taxon>
        <taxon>Bacillota</taxon>
        <taxon>Negativicutes</taxon>
        <taxon>Acetonemataceae</taxon>
        <taxon>Anaeroselena</taxon>
    </lineage>
</organism>
<sequence length="240" mass="26431">MELSPEEKQKIYLEEKARLDAQEQAKKEKNAATNKKGCFGCLGVIVIILIVGSLAGSCGDTKKTTTKPIVSQQQTAQAIKQQPKVKTYRSGQYKVGVDIPAGEYIAIARDKAYIEIAKNATGTLDSILANDIFLNRSIISVNDGEFLKIQGCELYSFKDAPKPQERNGFLPSGMYKVGVDLPAGEYKIISEGGQSYAEISSTSRHTLDDIISNELFTNEMYIQVSNGQYVKLFMAKVKIK</sequence>
<dbReference type="RefSeq" id="WP_413780379.1">
    <property type="nucleotide sequence ID" value="NZ_JAUOZS010000001.1"/>
</dbReference>
<reference evidence="2 3" key="1">
    <citation type="submission" date="2023-07" db="EMBL/GenBank/DDBJ databases">
        <title>The novel representative of Negativicutes class, Anaeroselena agilis gen. nov. sp. nov.</title>
        <authorList>
            <person name="Prokofeva M.I."/>
            <person name="Elcheninov A.G."/>
            <person name="Klyukina A."/>
            <person name="Kublanov I.V."/>
            <person name="Frolov E.N."/>
            <person name="Podosokorskaya O.A."/>
        </authorList>
    </citation>
    <scope>NUCLEOTIDE SEQUENCE [LARGE SCALE GENOMIC DNA]</scope>
    <source>
        <strain evidence="2 3">4137-cl</strain>
    </source>
</reference>
<keyword evidence="1" id="KW-0812">Transmembrane</keyword>
<protein>
    <submittedName>
        <fullName evidence="2">Uncharacterized protein</fullName>
    </submittedName>
</protein>
<name>A0ABU3NYK8_9FIRM</name>
<proteinExistence type="predicted"/>
<evidence type="ECO:0000313" key="3">
    <source>
        <dbReference type="Proteomes" id="UP001254848"/>
    </source>
</evidence>